<protein>
    <submittedName>
        <fullName evidence="2">Uncharacterized protein</fullName>
    </submittedName>
</protein>
<reference evidence="3" key="1">
    <citation type="submission" date="2017-09" db="EMBL/GenBank/DDBJ databases">
        <authorList>
            <person name="Varghese N."/>
            <person name="Submissions S."/>
        </authorList>
    </citation>
    <scope>NUCLEOTIDE SEQUENCE [LARGE SCALE GENOMIC DNA]</scope>
    <source>
        <strain evidence="3">MSL47</strain>
    </source>
</reference>
<proteinExistence type="predicted"/>
<organism evidence="2 3">
    <name type="scientific">Orenia metallireducens</name>
    <dbReference type="NCBI Taxonomy" id="1413210"/>
    <lineage>
        <taxon>Bacteria</taxon>
        <taxon>Bacillati</taxon>
        <taxon>Bacillota</taxon>
        <taxon>Clostridia</taxon>
        <taxon>Halanaerobiales</taxon>
        <taxon>Halobacteroidaceae</taxon>
        <taxon>Orenia</taxon>
    </lineage>
</organism>
<evidence type="ECO:0000313" key="2">
    <source>
        <dbReference type="EMBL" id="SNY16933.1"/>
    </source>
</evidence>
<dbReference type="AlphaFoldDB" id="A0A285G0S1"/>
<keyword evidence="1" id="KW-1133">Transmembrane helix</keyword>
<sequence length="52" mass="6231">MFERSKYSKKIIIYKIIFEVELLAVLFSINIDCVASLIFFLIFWLLFHQGKT</sequence>
<dbReference type="Proteomes" id="UP000219573">
    <property type="component" value="Unassembled WGS sequence"/>
</dbReference>
<feature type="transmembrane region" description="Helical" evidence="1">
    <location>
        <begin position="20"/>
        <end position="47"/>
    </location>
</feature>
<keyword evidence="1" id="KW-0472">Membrane</keyword>
<evidence type="ECO:0000313" key="3">
    <source>
        <dbReference type="Proteomes" id="UP000219573"/>
    </source>
</evidence>
<keyword evidence="1" id="KW-0812">Transmembrane</keyword>
<evidence type="ECO:0000256" key="1">
    <source>
        <dbReference type="SAM" id="Phobius"/>
    </source>
</evidence>
<dbReference type="EMBL" id="OBDZ01000004">
    <property type="protein sequence ID" value="SNY16933.1"/>
    <property type="molecule type" value="Genomic_DNA"/>
</dbReference>
<name>A0A285G0S1_9FIRM</name>
<accession>A0A285G0S1</accession>
<keyword evidence="3" id="KW-1185">Reference proteome</keyword>
<gene>
    <name evidence="2" type="ORF">SAMN06265827_10416</name>
</gene>